<name>H1UZ99_COLHI</name>
<evidence type="ECO:0000313" key="4">
    <source>
        <dbReference type="Proteomes" id="UP000092177"/>
    </source>
</evidence>
<sequence>MHRGSAWRIPPSVQIHNRRNRCDATGGGCPESRVATTQEMQARCFRVGIRLHVAIIVFVCRRMRVEKAAGMDQDRSVEDNLQCTNSLGV</sequence>
<organism evidence="1 3">
    <name type="scientific">Colletotrichum higginsianum (strain IMI 349063)</name>
    <name type="common">Crucifer anthracnose fungus</name>
    <dbReference type="NCBI Taxonomy" id="759273"/>
    <lineage>
        <taxon>Eukaryota</taxon>
        <taxon>Fungi</taxon>
        <taxon>Dikarya</taxon>
        <taxon>Ascomycota</taxon>
        <taxon>Pezizomycotina</taxon>
        <taxon>Sordariomycetes</taxon>
        <taxon>Hypocreomycetidae</taxon>
        <taxon>Glomerellales</taxon>
        <taxon>Glomerellaceae</taxon>
        <taxon>Colletotrichum</taxon>
        <taxon>Colletotrichum destructivum species complex</taxon>
    </lineage>
</organism>
<dbReference type="VEuPathDB" id="FungiDB:CH63R_10007"/>
<gene>
    <name evidence="1" type="ORF">CH063_05514</name>
    <name evidence="2" type="ORF">CH63R_10007</name>
</gene>
<reference evidence="2" key="3">
    <citation type="submission" date="2016-02" db="EMBL/GenBank/DDBJ databases">
        <title>Resequencing and annotation of the Colletotrichum higginsianum genome.</title>
        <authorList>
            <person name="O'Connell R."/>
            <person name="Zambounis A."/>
            <person name="Thon M."/>
            <person name="Dallery J.-F."/>
        </authorList>
    </citation>
    <scope>NUCLEOTIDE SEQUENCE [LARGE SCALE GENOMIC DNA]</scope>
    <source>
        <strain evidence="2">IMI 349063</strain>
    </source>
</reference>
<dbReference type="HOGENOM" id="CLU_2454614_0_0_1"/>
<evidence type="ECO:0000313" key="1">
    <source>
        <dbReference type="EMBL" id="CCF33300.1"/>
    </source>
</evidence>
<dbReference type="AlphaFoldDB" id="H1UZ99"/>
<reference evidence="1" key="1">
    <citation type="submission" date="2011-12" db="EMBL/GenBank/DDBJ databases">
        <title>The genome sequence of Colletotrichum higginsianum IMI 34906.</title>
        <authorList>
            <person name="Ma L.-J."/>
            <person name="O'Connell R."/>
            <person name="van Themaat E.V.L."/>
            <person name="Stueber K."/>
            <person name="Young S.K."/>
            <person name="Zeng Q."/>
            <person name="Gargeya S."/>
            <person name="Fitzgerald M."/>
            <person name="Haas B."/>
            <person name="Abouelleil A."/>
            <person name="Alvarado L."/>
            <person name="Arachchi H.M."/>
            <person name="Berlin A."/>
            <person name="Chapman S.B."/>
            <person name="Gearin G."/>
            <person name="Goldberg J."/>
            <person name="Griggs A."/>
            <person name="Gujja S."/>
            <person name="Hansen M."/>
            <person name="Heiman D."/>
            <person name="Howarth C."/>
            <person name="Larimer J."/>
            <person name="Lui A."/>
            <person name="MacDonald P.J.P."/>
            <person name="McCowen C."/>
            <person name="Montmayeur A."/>
            <person name="Murphy C."/>
            <person name="Neiman D."/>
            <person name="Pearson M."/>
            <person name="Priest M."/>
            <person name="Roberts A."/>
            <person name="Saif S."/>
            <person name="Shea T."/>
            <person name="Sisk P."/>
            <person name="Stolte C."/>
            <person name="Sykes S."/>
            <person name="Wortman J."/>
            <person name="Nusbaum C."/>
            <person name="Birren B."/>
        </authorList>
    </citation>
    <scope>NUCLEOTIDE SEQUENCE [LARGE SCALE GENOMIC DNA]</scope>
    <source>
        <strain evidence="1">IMI 349063</strain>
    </source>
</reference>
<dbReference type="Proteomes" id="UP000092177">
    <property type="component" value="Unassembled WGS sequence"/>
</dbReference>
<dbReference type="GeneID" id="28869088"/>
<dbReference type="RefSeq" id="XP_018154405.1">
    <property type="nucleotide sequence ID" value="XM_018304981.1"/>
</dbReference>
<accession>H1UZ99</accession>
<proteinExistence type="predicted"/>
<reference evidence="4" key="4">
    <citation type="journal article" date="2017" name="BMC Genomics">
        <title>Gapless genome assembly of Colletotrichum higginsianum reveals chromosome structure and association of transposable elements with secondary metabolite gene clusters.</title>
        <authorList>
            <person name="Dallery J.-F."/>
            <person name="Lapalu N."/>
            <person name="Zampounis A."/>
            <person name="Pigne S."/>
            <person name="Luyten I."/>
            <person name="Amselem J."/>
            <person name="Wittenberg A.H.J."/>
            <person name="Zhou S."/>
            <person name="de Queiroz M.V."/>
            <person name="Robin G.P."/>
            <person name="Auger A."/>
            <person name="Hainaut M."/>
            <person name="Henrissat B."/>
            <person name="Kim K.-T."/>
            <person name="Lee Y.-H."/>
            <person name="Lespinet O."/>
            <person name="Schwartz D.C."/>
            <person name="Thon M.R."/>
            <person name="O'Connell R.J."/>
        </authorList>
    </citation>
    <scope>NUCLEOTIDE SEQUENCE [LARGE SCALE GENOMIC DNA]</scope>
    <source>
        <strain evidence="4">IMI 349063</strain>
    </source>
</reference>
<evidence type="ECO:0000313" key="2">
    <source>
        <dbReference type="EMBL" id="OBR05887.1"/>
    </source>
</evidence>
<protein>
    <submittedName>
        <fullName evidence="1">Uncharacterized protein</fullName>
    </submittedName>
</protein>
<dbReference type="EMBL" id="CACQ02000705">
    <property type="protein sequence ID" value="CCF33300.1"/>
    <property type="molecule type" value="Genomic_DNA"/>
</dbReference>
<reference evidence="3" key="2">
    <citation type="journal article" date="2012" name="Nat. Genet.">
        <title>Lifestyle transitions in plant pathogenic Colletotrichum fungi deciphered by genome and transcriptome analyses.</title>
        <authorList>
            <person name="O'Connell R.J."/>
            <person name="Thon M.R."/>
            <person name="Hacquard S."/>
            <person name="Amyotte S.G."/>
            <person name="Kleemann J."/>
            <person name="Torres M.F."/>
            <person name="Damm U."/>
            <person name="Buiate E.A."/>
            <person name="Epstein L."/>
            <person name="Alkan N."/>
            <person name="Altmueller J."/>
            <person name="Alvarado-Balderrama L."/>
            <person name="Bauser C.A."/>
            <person name="Becker C."/>
            <person name="Birren B.W."/>
            <person name="Chen Z."/>
            <person name="Choi J."/>
            <person name="Crouch J.A."/>
            <person name="Duvick J.P."/>
            <person name="Farman M.A."/>
            <person name="Gan P."/>
            <person name="Heiman D."/>
            <person name="Henrissat B."/>
            <person name="Howard R.J."/>
            <person name="Kabbage M."/>
            <person name="Koch C."/>
            <person name="Kracher B."/>
            <person name="Kubo Y."/>
            <person name="Law A.D."/>
            <person name="Lebrun M.-H."/>
            <person name="Lee Y.-H."/>
            <person name="Miyara I."/>
            <person name="Moore N."/>
            <person name="Neumann U."/>
            <person name="Nordstroem K."/>
            <person name="Panaccione D.G."/>
            <person name="Panstruga R."/>
            <person name="Place M."/>
            <person name="Proctor R.H."/>
            <person name="Prusky D."/>
            <person name="Rech G."/>
            <person name="Reinhardt R."/>
            <person name="Rollins J.A."/>
            <person name="Rounsley S."/>
            <person name="Schardl C.L."/>
            <person name="Schwartz D.C."/>
            <person name="Shenoy N."/>
            <person name="Shirasu K."/>
            <person name="Sikhakolli U.R."/>
            <person name="Stueber K."/>
            <person name="Sukno S.A."/>
            <person name="Sweigard J.A."/>
            <person name="Takano Y."/>
            <person name="Takahara H."/>
            <person name="Trail F."/>
            <person name="van der Does H.C."/>
            <person name="Voll L.M."/>
            <person name="Will I."/>
            <person name="Young S."/>
            <person name="Zeng Q."/>
            <person name="Zhang J."/>
            <person name="Zhou S."/>
            <person name="Dickman M.B."/>
            <person name="Schulze-Lefert P."/>
            <person name="Ver Loren van Themaat E."/>
            <person name="Ma L.-J."/>
            <person name="Vaillancourt L.J."/>
        </authorList>
    </citation>
    <scope>NUCLEOTIDE SEQUENCE [LARGE SCALE GENOMIC DNA]</scope>
    <source>
        <strain evidence="3">IMI 349063</strain>
    </source>
</reference>
<dbReference type="Proteomes" id="UP000007174">
    <property type="component" value="Unassembled WGS sequence"/>
</dbReference>
<evidence type="ECO:0000313" key="3">
    <source>
        <dbReference type="Proteomes" id="UP000007174"/>
    </source>
</evidence>
<dbReference type="KEGG" id="chig:CH63R_10007"/>
<keyword evidence="4" id="KW-1185">Reference proteome</keyword>
<dbReference type="EMBL" id="LTAN01000007">
    <property type="protein sequence ID" value="OBR05887.1"/>
    <property type="molecule type" value="Genomic_DNA"/>
</dbReference>